<dbReference type="Proteomes" id="UP001148838">
    <property type="component" value="Unassembled WGS sequence"/>
</dbReference>
<dbReference type="PANTHER" id="PTHR21040:SF13">
    <property type="entry name" value="BETA-N-ACETYLHEXOSAMINIDASE"/>
    <property type="match status" value="1"/>
</dbReference>
<dbReference type="PANTHER" id="PTHR21040">
    <property type="entry name" value="BCDNA.GH04120"/>
    <property type="match status" value="1"/>
</dbReference>
<comment type="catalytic activity">
    <reaction evidence="1">
        <text>Hydrolysis of terminal non-reducing N-acetyl-D-hexosamine residues in N-acetyl-beta-D-hexosaminides.</text>
        <dbReference type="EC" id="3.2.1.52"/>
    </reaction>
</comment>
<dbReference type="InterPro" id="IPR017853">
    <property type="entry name" value="GH"/>
</dbReference>
<evidence type="ECO:0000256" key="1">
    <source>
        <dbReference type="ARBA" id="ARBA00001231"/>
    </source>
</evidence>
<dbReference type="Gene3D" id="3.20.20.80">
    <property type="entry name" value="Glycosidases"/>
    <property type="match status" value="1"/>
</dbReference>
<evidence type="ECO:0000313" key="7">
    <source>
        <dbReference type="Proteomes" id="UP001148838"/>
    </source>
</evidence>
<accession>A0ABQ8TVN7</accession>
<evidence type="ECO:0000256" key="2">
    <source>
        <dbReference type="ARBA" id="ARBA00006285"/>
    </source>
</evidence>
<sequence>MWRIRGRTQITLAAMTVATLILILYRMSTNDVIASNITKDGHIHLTKIDEANEFSTLTQNQDVAKLREYEAHIMDDIRGRGGSVDDRLGRRLMFPSDNNLRSVEDHIDNMKEHSGSAWNSGIHSFKGYRMVHLDLKGAPPRVSYYEDFFPLIRNLGATGILMEYEDMFPFSGPQLQDIPAYNAYSKSDIRQILQLAASNGLQVIPLIQTFGHMEFLLKLQKYSELREVQKYPQVICPTHNSTFDLLTAMIDQVVELHPGIKYLHIGCDEVYYLGECVRCGLALVDHQWSKKQLFLHHVSRLAKYVRDRHPGVTPLTWDDEFRELTAAELVEWGIAKLLEPVIWKYTPDVASYIAPEVWDKYAAVFPAVWVASAFKGATGSDKYITDISYHLENHQSWMDIISSYSSQLTFKGIFITGWQRYDHFSVLCELLPVGIPSLAASLSFIQSENRGTALIPRKVLDVLKCDGSLPMSPGAGRTRCNFPGSPILEAVERLYMLHLNVDRMLADSTVKGWMSTYNVEHGFSNPSHVEHATAELDRCKMELAYIERDIRSAMSDVYDRYTVTEWVTTFLRPLDAQLQTLWEAREKLLSRTHWPKRPLDILKPSVTHNL</sequence>
<keyword evidence="7" id="KW-1185">Reference proteome</keyword>
<dbReference type="CDD" id="cd06565">
    <property type="entry name" value="GH20_GcnA-like"/>
    <property type="match status" value="1"/>
</dbReference>
<dbReference type="EC" id="3.2.1.52" evidence="3"/>
<protein>
    <recommendedName>
        <fullName evidence="3">beta-N-acetylhexosaminidase</fullName>
        <ecNumber evidence="3">3.2.1.52</ecNumber>
    </recommendedName>
</protein>
<comment type="caution">
    <text evidence="6">The sequence shown here is derived from an EMBL/GenBank/DDBJ whole genome shotgun (WGS) entry which is preliminary data.</text>
</comment>
<dbReference type="SUPFAM" id="SSF51445">
    <property type="entry name" value="(Trans)glycosidases"/>
    <property type="match status" value="1"/>
</dbReference>
<reference evidence="6 7" key="1">
    <citation type="journal article" date="2022" name="Allergy">
        <title>Genome assembly and annotation of Periplaneta americana reveal a comprehensive cockroach allergen profile.</title>
        <authorList>
            <person name="Wang L."/>
            <person name="Xiong Q."/>
            <person name="Saelim N."/>
            <person name="Wang L."/>
            <person name="Nong W."/>
            <person name="Wan A.T."/>
            <person name="Shi M."/>
            <person name="Liu X."/>
            <person name="Cao Q."/>
            <person name="Hui J.H.L."/>
            <person name="Sookrung N."/>
            <person name="Leung T.F."/>
            <person name="Tungtrongchitr A."/>
            <person name="Tsui S.K.W."/>
        </authorList>
    </citation>
    <scope>NUCLEOTIDE SEQUENCE [LARGE SCALE GENOMIC DNA]</scope>
    <source>
        <strain evidence="6">PWHHKU_190912</strain>
    </source>
</reference>
<feature type="domain" description="Glycoside hydrolase family 20 catalytic" evidence="5">
    <location>
        <begin position="178"/>
        <end position="323"/>
    </location>
</feature>
<comment type="similarity">
    <text evidence="2">Belongs to the glycosyl hydrolase 20 family.</text>
</comment>
<evidence type="ECO:0000256" key="3">
    <source>
        <dbReference type="ARBA" id="ARBA00012663"/>
    </source>
</evidence>
<dbReference type="InterPro" id="IPR015883">
    <property type="entry name" value="Glyco_hydro_20_cat"/>
</dbReference>
<evidence type="ECO:0000313" key="6">
    <source>
        <dbReference type="EMBL" id="KAJ4450763.1"/>
    </source>
</evidence>
<proteinExistence type="inferred from homology"/>
<name>A0ABQ8TVN7_PERAM</name>
<dbReference type="EMBL" id="JAJSOF020000001">
    <property type="protein sequence ID" value="KAJ4450763.1"/>
    <property type="molecule type" value="Genomic_DNA"/>
</dbReference>
<evidence type="ECO:0000259" key="5">
    <source>
        <dbReference type="Pfam" id="PF00728"/>
    </source>
</evidence>
<keyword evidence="4" id="KW-0378">Hydrolase</keyword>
<gene>
    <name evidence="6" type="ORF">ANN_02193</name>
</gene>
<organism evidence="6 7">
    <name type="scientific">Periplaneta americana</name>
    <name type="common">American cockroach</name>
    <name type="synonym">Blatta americana</name>
    <dbReference type="NCBI Taxonomy" id="6978"/>
    <lineage>
        <taxon>Eukaryota</taxon>
        <taxon>Metazoa</taxon>
        <taxon>Ecdysozoa</taxon>
        <taxon>Arthropoda</taxon>
        <taxon>Hexapoda</taxon>
        <taxon>Insecta</taxon>
        <taxon>Pterygota</taxon>
        <taxon>Neoptera</taxon>
        <taxon>Polyneoptera</taxon>
        <taxon>Dictyoptera</taxon>
        <taxon>Blattodea</taxon>
        <taxon>Blattoidea</taxon>
        <taxon>Blattidae</taxon>
        <taxon>Blattinae</taxon>
        <taxon>Periplaneta</taxon>
    </lineage>
</organism>
<evidence type="ECO:0000256" key="4">
    <source>
        <dbReference type="ARBA" id="ARBA00022801"/>
    </source>
</evidence>
<dbReference type="InterPro" id="IPR038901">
    <property type="entry name" value="HEXDC-like"/>
</dbReference>
<dbReference type="Pfam" id="PF00728">
    <property type="entry name" value="Glyco_hydro_20"/>
    <property type="match status" value="1"/>
</dbReference>